<protein>
    <submittedName>
        <fullName evidence="1">Putative ovule protein</fullName>
    </submittedName>
</protein>
<accession>A0A0V0H515</accession>
<name>A0A0V0H515_SOLCH</name>
<dbReference type="AlphaFoldDB" id="A0A0V0H515"/>
<evidence type="ECO:0000313" key="1">
    <source>
        <dbReference type="EMBL" id="JAP15506.1"/>
    </source>
</evidence>
<sequence length="60" mass="6465">AISSSTVFIESGYREPYKASISLFGVEVLELNFLTTLSLGCGCNLHLVLLDALQGCFLLP</sequence>
<organism evidence="1">
    <name type="scientific">Solanum chacoense</name>
    <name type="common">Chaco potato</name>
    <dbReference type="NCBI Taxonomy" id="4108"/>
    <lineage>
        <taxon>Eukaryota</taxon>
        <taxon>Viridiplantae</taxon>
        <taxon>Streptophyta</taxon>
        <taxon>Embryophyta</taxon>
        <taxon>Tracheophyta</taxon>
        <taxon>Spermatophyta</taxon>
        <taxon>Magnoliopsida</taxon>
        <taxon>eudicotyledons</taxon>
        <taxon>Gunneridae</taxon>
        <taxon>Pentapetalae</taxon>
        <taxon>asterids</taxon>
        <taxon>lamiids</taxon>
        <taxon>Solanales</taxon>
        <taxon>Solanaceae</taxon>
        <taxon>Solanoideae</taxon>
        <taxon>Solaneae</taxon>
        <taxon>Solanum</taxon>
    </lineage>
</organism>
<dbReference type="EMBL" id="GEDG01025067">
    <property type="protein sequence ID" value="JAP15506.1"/>
    <property type="molecule type" value="Transcribed_RNA"/>
</dbReference>
<proteinExistence type="predicted"/>
<reference evidence="1" key="1">
    <citation type="submission" date="2015-12" db="EMBL/GenBank/DDBJ databases">
        <title>Gene expression during late stages of embryo sac development: a critical building block for successful pollen-pistil interactions.</title>
        <authorList>
            <person name="Liu Y."/>
            <person name="Joly V."/>
            <person name="Sabar M."/>
            <person name="Matton D.P."/>
        </authorList>
    </citation>
    <scope>NUCLEOTIDE SEQUENCE</scope>
</reference>
<feature type="non-terminal residue" evidence="1">
    <location>
        <position position="1"/>
    </location>
</feature>